<dbReference type="OrthoDB" id="3658635at2"/>
<evidence type="ECO:0000313" key="2">
    <source>
        <dbReference type="EMBL" id="SDY57612.1"/>
    </source>
</evidence>
<accession>A0A1H3KZJ8</accession>
<dbReference type="InterPro" id="IPR001387">
    <property type="entry name" value="Cro/C1-type_HTH"/>
</dbReference>
<dbReference type="Pfam" id="PF13560">
    <property type="entry name" value="HTH_31"/>
    <property type="match status" value="1"/>
</dbReference>
<gene>
    <name evidence="2" type="ORF">SAMN05421684_0447</name>
</gene>
<proteinExistence type="predicted"/>
<dbReference type="AlphaFoldDB" id="A0A1H3KZJ8"/>
<feature type="domain" description="HTH cro/C1-type" evidence="1">
    <location>
        <begin position="15"/>
        <end position="71"/>
    </location>
</feature>
<dbReference type="PROSITE" id="PS50943">
    <property type="entry name" value="HTH_CROC1"/>
    <property type="match status" value="1"/>
</dbReference>
<organism evidence="2 3">
    <name type="scientific">Asanoa ishikariensis</name>
    <dbReference type="NCBI Taxonomy" id="137265"/>
    <lineage>
        <taxon>Bacteria</taxon>
        <taxon>Bacillati</taxon>
        <taxon>Actinomycetota</taxon>
        <taxon>Actinomycetes</taxon>
        <taxon>Micromonosporales</taxon>
        <taxon>Micromonosporaceae</taxon>
        <taxon>Asanoa</taxon>
    </lineage>
</organism>
<dbReference type="GO" id="GO:0003677">
    <property type="term" value="F:DNA binding"/>
    <property type="evidence" value="ECO:0007669"/>
    <property type="project" value="InterPro"/>
</dbReference>
<protein>
    <submittedName>
        <fullName evidence="2">Transcriptional regulator, contains XRE-family HTH domain</fullName>
    </submittedName>
</protein>
<dbReference type="STRING" id="137265.SAMN05421684_0447"/>
<evidence type="ECO:0000259" key="1">
    <source>
        <dbReference type="PROSITE" id="PS50943"/>
    </source>
</evidence>
<keyword evidence="3" id="KW-1185">Reference proteome</keyword>
<dbReference type="InterPro" id="IPR010982">
    <property type="entry name" value="Lambda_DNA-bd_dom_sf"/>
</dbReference>
<name>A0A1H3KZJ8_9ACTN</name>
<dbReference type="Proteomes" id="UP000199632">
    <property type="component" value="Unassembled WGS sequence"/>
</dbReference>
<sequence>MAGDSDPGQTLAARLRALRSSEWPEQVKQHQVARALGVSVPLVSSWERAEAVPPAERIIAYAHFFATSRSIEDGRAALRDDLSTDEQTRRRALEDELTALRSAATGAAGATQVSPALYNYPPAAGPWYFADGAPVTIVCGELPPERRADAIYSDPASPDYVDLYRFADVDSLIELQGHVRAANPRSEVSFTLTSLLRPDHLTTHLVLLGGIDFNEVTLAVLDSLGTPVRQQTRLTDNPEDEGAFEVRTTGAEHRPIIAKDGTRRVLVEDVAHFCRGQNPYNARRTVTVCNGMFGRGVYGAVRALTDARFRDRNAAYVESHFAEARTYSILARVKVVGGKVVTPDWTISDNILHEWSE</sequence>
<dbReference type="SMART" id="SM00530">
    <property type="entry name" value="HTH_XRE"/>
    <property type="match status" value="1"/>
</dbReference>
<dbReference type="SUPFAM" id="SSF47413">
    <property type="entry name" value="lambda repressor-like DNA-binding domains"/>
    <property type="match status" value="1"/>
</dbReference>
<dbReference type="Gene3D" id="1.10.260.40">
    <property type="entry name" value="lambda repressor-like DNA-binding domains"/>
    <property type="match status" value="1"/>
</dbReference>
<evidence type="ECO:0000313" key="3">
    <source>
        <dbReference type="Proteomes" id="UP000199632"/>
    </source>
</evidence>
<dbReference type="RefSeq" id="WP_090786494.1">
    <property type="nucleotide sequence ID" value="NZ_BOND01000030.1"/>
</dbReference>
<dbReference type="EMBL" id="FNQB01000001">
    <property type="protein sequence ID" value="SDY57612.1"/>
    <property type="molecule type" value="Genomic_DNA"/>
</dbReference>
<reference evidence="3" key="1">
    <citation type="submission" date="2016-10" db="EMBL/GenBank/DDBJ databases">
        <authorList>
            <person name="Varghese N."/>
            <person name="Submissions S."/>
        </authorList>
    </citation>
    <scope>NUCLEOTIDE SEQUENCE [LARGE SCALE GENOMIC DNA]</scope>
    <source>
        <strain evidence="3">DSM 44718</strain>
    </source>
</reference>
<dbReference type="CDD" id="cd00093">
    <property type="entry name" value="HTH_XRE"/>
    <property type="match status" value="1"/>
</dbReference>